<feature type="transmembrane region" description="Helical" evidence="2">
    <location>
        <begin position="1143"/>
        <end position="1168"/>
    </location>
</feature>
<feature type="compositionally biased region" description="Basic and acidic residues" evidence="1">
    <location>
        <begin position="1378"/>
        <end position="1395"/>
    </location>
</feature>
<feature type="region of interest" description="Disordered" evidence="1">
    <location>
        <begin position="1231"/>
        <end position="1316"/>
    </location>
</feature>
<evidence type="ECO:0000313" key="5">
    <source>
        <dbReference type="Proteomes" id="UP000584325"/>
    </source>
</evidence>
<feature type="compositionally biased region" description="Low complexity" evidence="1">
    <location>
        <begin position="391"/>
        <end position="408"/>
    </location>
</feature>
<keyword evidence="2" id="KW-1133">Transmembrane helix</keyword>
<feature type="compositionally biased region" description="Pro residues" evidence="1">
    <location>
        <begin position="1232"/>
        <end position="1242"/>
    </location>
</feature>
<sequence length="1871" mass="189666">MSARPAIAATATREAAPARQASVVRAPAARHAGQPDAGQANFQPAGNLAAQPRVRPATQASPGSGAVQLKCAACAAGGAPCPKCEEEARQPVQQMRAGDGATVQLWDCSEFGEPTCVQTKPAEPPPVQARCAACEQPQEQPQEQHGQAGKQAPVQRDGDAGVPPEAIQREAGKGLSSATAPLPHAERIQAAFGHHDLSDVRAAVGGPAATASRRMGALAFASGNRIGFRESPGLHLAAHEAAHVVQQRSGLRLPGNVGRPGDPWERHADDVADAVVRGRSAQPLLDKVARPGKAAEGHGGLGANARTGPVQHRLTTPPTRSMEPPAAPPQVPGERAGSKEGKGAGAKGGAAPAGGETGSALEAAGGDTEAPPEGVTTGATGSPGAGGGAAGAPPGAAARPAAPASGGALNAPCYNVDPPPRPSKTKKPKSDNDKNEAKGEERVTFDAWQDLPDVCPAEAAMAQAGGPAAGAPAAGAPPPAEAAGAAGPEGAKGTAGASGKAKGGGGGGGAGAGEGAPAAEGAPAGGLDSEIGQAEGQRDTAIGDYEQAAAALETVQAGTGQLRSGLVFAGGGPQTEGARDKAIGRTGAFLDAAAGQIASAAAFGLQRLPGRLGSLADSINANTAAAIDLEKAAISERIMGARARSMGAAQAARAHVLAEHAASVATVEAETDAALATLDDEYGTALEQTDEKETGGLADVNGRFAAGRRSHEQKGPQYAGRAVRRGQEHVRQYERCKTHPKTGVAYDDDGFWDGCLTVRRARAQQDVACKTAGSYRNAFLRTANKKGYDLIELRKVYRCAVIAGARQVNQTLDDLYDRLTSGLESARTQAIKGLGMARDQNMAAIDAALAGSLGGLAAQEAAQRQAAADTGYLKQLAVEQLAHSGAANLVRGVSAASASLQQVLGTVRDRLAAGGVPDPDWLTLTLGTLQSALGGGMETLLGKMEEGAQGAERTLVELGMASLAALQKVTEGNDALAAQAEAGFTAQMQGLMAGATSAFGQLTGSLVEQAQDGAAQGTEAMQAAVTGFATALGTIGGKVTAAVAASLAELVKDLDGKIAELDEQIASEAWKAASKEQPAWKKVVAIVLIILVIIAAAVISIVTLGAGASLFAVILVGALVGAASAGLIQILNNWSSGEAWDEGLVTAMVMGAIGGAIGGGLGFAGGALAAGAGAAGARVATQLAIQVGADLAAEGITQTVGYFAFGQEFNWQGFLMAGTMSSVGFRATPAKPHVPVPHPPAPRAGGAPHGPAAPHAGGPHPAAPDAPRPHAPEPAPPRPGEAPATRPGDAPPARPGEAAPARPADAAAPGPGTAGAAAGRRAAVAQVAGGAVLGFAVEGIGAWLSGQKFDMTRAASAAAGGAVSARAARMGHGSAPREAPDTRLGRAGDRLRQFDPGDAGARLGKRLEDAGGRLFGRPEVDAPSGGMAPARPRTDEALPSGAKVDEPAPAPRPADTGEGPAAPPRRPDTADDPAAPRAADAGEGPARPPRGTGEAVPEGPPTRDRSAAELAETTHAPVRVGNEDHDVYFTRRNGHVECDICSFGCGSIKSNLRHMQAALPDTPDGVRLRDQLQEIHTRVVEVEAGIEGATIPHRDVIAASAGIADSLHALGMAEPRLGAAIDNPNVFQRVYDPADVDTAGRPRVRTDDLGGETAPRTSAPIGKVPELKLPNGTPLPEGTPLLYVLRDKETGAVLKVGETAVGTAAEARFERYRFAAEELDVRAVIEITPVTDLRGRKITDYESDLRARMEAAGHIMPWDYTRVEGSGGMGRLGRAGPGTPFESLPGSATSKLRRDKWDWERGDTPRKGYLLPPGEGSGTAPVRGKIQLDELVGMLREGRTTKQIADHFGVPEPSVRRAKSNWRRILAERLK</sequence>
<name>A0A7W5HAT2_9BURK</name>
<dbReference type="EMBL" id="JACHXS010000001">
    <property type="protein sequence ID" value="MBB3219823.1"/>
    <property type="molecule type" value="Genomic_DNA"/>
</dbReference>
<proteinExistence type="predicted"/>
<feature type="compositionally biased region" description="Low complexity" evidence="1">
    <location>
        <begin position="515"/>
        <end position="526"/>
    </location>
</feature>
<feature type="region of interest" description="Disordered" evidence="1">
    <location>
        <begin position="1638"/>
        <end position="1662"/>
    </location>
</feature>
<feature type="region of interest" description="Disordered" evidence="1">
    <location>
        <begin position="288"/>
        <end position="447"/>
    </location>
</feature>
<comment type="caution">
    <text evidence="4">The sequence shown here is derived from an EMBL/GenBank/DDBJ whole genome shotgun (WGS) entry which is preliminary data.</text>
</comment>
<organism evidence="4 5">
    <name type="scientific">Pseudoduganella umbonata</name>
    <dbReference type="NCBI Taxonomy" id="864828"/>
    <lineage>
        <taxon>Bacteria</taxon>
        <taxon>Pseudomonadati</taxon>
        <taxon>Pseudomonadota</taxon>
        <taxon>Betaproteobacteria</taxon>
        <taxon>Burkholderiales</taxon>
        <taxon>Oxalobacteraceae</taxon>
        <taxon>Telluria group</taxon>
        <taxon>Pseudoduganella</taxon>
    </lineage>
</organism>
<feature type="transmembrane region" description="Helical" evidence="2">
    <location>
        <begin position="1083"/>
        <end position="1103"/>
    </location>
</feature>
<keyword evidence="2" id="KW-0812">Transmembrane</keyword>
<feature type="compositionally biased region" description="Low complexity" evidence="1">
    <location>
        <begin position="481"/>
        <end position="500"/>
    </location>
</feature>
<evidence type="ECO:0000256" key="2">
    <source>
        <dbReference type="SAM" id="Phobius"/>
    </source>
</evidence>
<feature type="region of interest" description="Disordered" evidence="1">
    <location>
        <begin position="1803"/>
        <end position="1822"/>
    </location>
</feature>
<feature type="domain" description="eCIS core" evidence="3">
    <location>
        <begin position="185"/>
        <end position="250"/>
    </location>
</feature>
<feature type="compositionally biased region" description="Gly residues" evidence="1">
    <location>
        <begin position="381"/>
        <end position="390"/>
    </location>
</feature>
<feature type="compositionally biased region" description="Basic and acidic residues" evidence="1">
    <location>
        <begin position="1405"/>
        <end position="1420"/>
    </location>
</feature>
<evidence type="ECO:0000313" key="4">
    <source>
        <dbReference type="EMBL" id="MBB3219823.1"/>
    </source>
</evidence>
<feature type="compositionally biased region" description="Low complexity" evidence="1">
    <location>
        <begin position="1243"/>
        <end position="1260"/>
    </location>
</feature>
<feature type="region of interest" description="Disordered" evidence="1">
    <location>
        <begin position="466"/>
        <end position="537"/>
    </location>
</feature>
<feature type="region of interest" description="Disordered" evidence="1">
    <location>
        <begin position="1369"/>
        <end position="1519"/>
    </location>
</feature>
<feature type="compositionally biased region" description="Low complexity" evidence="1">
    <location>
        <begin position="1295"/>
        <end position="1316"/>
    </location>
</feature>
<feature type="compositionally biased region" description="Low complexity" evidence="1">
    <location>
        <begin position="135"/>
        <end position="144"/>
    </location>
</feature>
<dbReference type="Proteomes" id="UP000584325">
    <property type="component" value="Unassembled WGS sequence"/>
</dbReference>
<gene>
    <name evidence="4" type="ORF">FHS02_000610</name>
</gene>
<accession>A0A7W5HAT2</accession>
<protein>
    <recommendedName>
        <fullName evidence="3">eCIS core domain-containing protein</fullName>
    </recommendedName>
</protein>
<reference evidence="4 5" key="1">
    <citation type="submission" date="2020-08" db="EMBL/GenBank/DDBJ databases">
        <title>Genomic Encyclopedia of Type Strains, Phase III (KMG-III): the genomes of soil and plant-associated and newly described type strains.</title>
        <authorList>
            <person name="Whitman W."/>
        </authorList>
    </citation>
    <scope>NUCLEOTIDE SEQUENCE [LARGE SCALE GENOMIC DNA]</scope>
    <source>
        <strain evidence="4 5">CECT 7753</strain>
    </source>
</reference>
<evidence type="ECO:0000256" key="1">
    <source>
        <dbReference type="SAM" id="MobiDB-lite"/>
    </source>
</evidence>
<dbReference type="InterPro" id="IPR025295">
    <property type="entry name" value="eCIS_core_dom"/>
</dbReference>
<feature type="compositionally biased region" description="Gly residues" evidence="1">
    <location>
        <begin position="501"/>
        <end position="514"/>
    </location>
</feature>
<dbReference type="Pfam" id="PF13699">
    <property type="entry name" value="eCIS_core"/>
    <property type="match status" value="1"/>
</dbReference>
<feature type="compositionally biased region" description="Basic and acidic residues" evidence="1">
    <location>
        <begin position="428"/>
        <end position="444"/>
    </location>
</feature>
<evidence type="ECO:0000259" key="3">
    <source>
        <dbReference type="Pfam" id="PF13699"/>
    </source>
</evidence>
<keyword evidence="2" id="KW-0472">Membrane</keyword>
<dbReference type="RefSeq" id="WP_217496902.1">
    <property type="nucleotide sequence ID" value="NZ_CP040017.1"/>
</dbReference>
<feature type="compositionally biased region" description="Low complexity" evidence="1">
    <location>
        <begin position="1472"/>
        <end position="1495"/>
    </location>
</feature>
<feature type="compositionally biased region" description="Gly residues" evidence="1">
    <location>
        <begin position="343"/>
        <end position="357"/>
    </location>
</feature>
<feature type="region of interest" description="Disordered" evidence="1">
    <location>
        <begin position="1"/>
        <end position="63"/>
    </location>
</feature>
<feature type="region of interest" description="Disordered" evidence="1">
    <location>
        <begin position="117"/>
        <end position="165"/>
    </location>
</feature>
<feature type="compositionally biased region" description="Basic and acidic residues" evidence="1">
    <location>
        <begin position="1638"/>
        <end position="1648"/>
    </location>
</feature>
<feature type="transmembrane region" description="Helical" evidence="2">
    <location>
        <begin position="1110"/>
        <end position="1131"/>
    </location>
</feature>
<feature type="compositionally biased region" description="Low complexity" evidence="1">
    <location>
        <begin position="1"/>
        <end position="21"/>
    </location>
</feature>